<protein>
    <submittedName>
        <fullName evidence="3">Cellulose synthase/poly-beta-1,6-N-acetylglucosamine synthase-like glycosyltransferase</fullName>
    </submittedName>
</protein>
<feature type="transmembrane region" description="Helical" evidence="1">
    <location>
        <begin position="368"/>
        <end position="390"/>
    </location>
</feature>
<proteinExistence type="predicted"/>
<feature type="transmembrane region" description="Helical" evidence="1">
    <location>
        <begin position="410"/>
        <end position="435"/>
    </location>
</feature>
<dbReference type="Proteomes" id="UP000247454">
    <property type="component" value="Unassembled WGS sequence"/>
</dbReference>
<feature type="transmembrane region" description="Helical" evidence="1">
    <location>
        <begin position="341"/>
        <end position="361"/>
    </location>
</feature>
<dbReference type="OrthoDB" id="3873664at2"/>
<feature type="domain" description="Glycosyltransferase 2-like" evidence="2">
    <location>
        <begin position="159"/>
        <end position="378"/>
    </location>
</feature>
<dbReference type="GO" id="GO:0016740">
    <property type="term" value="F:transferase activity"/>
    <property type="evidence" value="ECO:0007669"/>
    <property type="project" value="UniProtKB-KW"/>
</dbReference>
<dbReference type="AlphaFoldDB" id="A0A318T3N8"/>
<dbReference type="InterPro" id="IPR029044">
    <property type="entry name" value="Nucleotide-diphossugar_trans"/>
</dbReference>
<dbReference type="SUPFAM" id="SSF53448">
    <property type="entry name" value="Nucleotide-diphospho-sugar transferases"/>
    <property type="match status" value="1"/>
</dbReference>
<accession>A0A318T3N8</accession>
<dbReference type="Pfam" id="PF13632">
    <property type="entry name" value="Glyco_trans_2_3"/>
    <property type="match status" value="1"/>
</dbReference>
<evidence type="ECO:0000313" key="4">
    <source>
        <dbReference type="Proteomes" id="UP000247454"/>
    </source>
</evidence>
<keyword evidence="1" id="KW-1133">Transmembrane helix</keyword>
<sequence length="448" mass="50592">MIAFSLISIFMCSAVLGGMRIWHSAKQIRASETRASCSVTDASTTTEPAKIWLFLPMLNEYDAAAESIRYFAKIAQAAPREINVRIIVVTTAKEQISGYKSTNVIARETIVEVNNVAGRDLVFHEHYPNQVGWKPHQLNWAIRRMIERDCPDDWKRVLIAVYDVDARPNEMTLTALMAFMSANRPWPEVVQQLSTYFPTSGRVARFTIWGAMGALWQTRFTLAIERTMIERSGRSSPRCLLWSIANGFFIRLDTWKRIGFFTEKFQTEDIELGYRLSAAGVPIELLNPPLETGNPCDFITDVKQKSRWFSGLFDYLRYPGSCGFGSPLSRLFLAFQGLLRGVLWISSGPVLAVSILAPFLFGISSVTLLLSISAYLLPVVLMYITMLALADFASSERTKSALVRPSVALAIPFLAPLYAVNYCFGPFLYLAKFVFSRTRYPRERWTNA</sequence>
<gene>
    <name evidence="3" type="ORF">C7477_12144</name>
</gene>
<keyword evidence="3" id="KW-0808">Transferase</keyword>
<name>A0A318T3N8_9HYPH</name>
<keyword evidence="4" id="KW-1185">Reference proteome</keyword>
<evidence type="ECO:0000256" key="1">
    <source>
        <dbReference type="SAM" id="Phobius"/>
    </source>
</evidence>
<organism evidence="3 4">
    <name type="scientific">Phyllobacterium leguminum</name>
    <dbReference type="NCBI Taxonomy" id="314237"/>
    <lineage>
        <taxon>Bacteria</taxon>
        <taxon>Pseudomonadati</taxon>
        <taxon>Pseudomonadota</taxon>
        <taxon>Alphaproteobacteria</taxon>
        <taxon>Hyphomicrobiales</taxon>
        <taxon>Phyllobacteriaceae</taxon>
        <taxon>Phyllobacterium</taxon>
    </lineage>
</organism>
<dbReference type="InterPro" id="IPR001173">
    <property type="entry name" value="Glyco_trans_2-like"/>
</dbReference>
<evidence type="ECO:0000313" key="3">
    <source>
        <dbReference type="EMBL" id="PYE86679.1"/>
    </source>
</evidence>
<keyword evidence="1" id="KW-0472">Membrane</keyword>
<dbReference type="EMBL" id="QJTF01000021">
    <property type="protein sequence ID" value="PYE86679.1"/>
    <property type="molecule type" value="Genomic_DNA"/>
</dbReference>
<comment type="caution">
    <text evidence="3">The sequence shown here is derived from an EMBL/GenBank/DDBJ whole genome shotgun (WGS) entry which is preliminary data.</text>
</comment>
<dbReference type="Gene3D" id="3.90.550.10">
    <property type="entry name" value="Spore Coat Polysaccharide Biosynthesis Protein SpsA, Chain A"/>
    <property type="match status" value="1"/>
</dbReference>
<reference evidence="3 4" key="1">
    <citation type="submission" date="2018-06" db="EMBL/GenBank/DDBJ databases">
        <title>Genomic Encyclopedia of Type Strains, Phase III (KMG-III): the genomes of soil and plant-associated and newly described type strains.</title>
        <authorList>
            <person name="Whitman W."/>
        </authorList>
    </citation>
    <scope>NUCLEOTIDE SEQUENCE [LARGE SCALE GENOMIC DNA]</scope>
    <source>
        <strain evidence="3 4">ORS 1419</strain>
    </source>
</reference>
<keyword evidence="1" id="KW-0812">Transmembrane</keyword>
<evidence type="ECO:0000259" key="2">
    <source>
        <dbReference type="Pfam" id="PF13632"/>
    </source>
</evidence>